<proteinExistence type="predicted"/>
<gene>
    <name evidence="1" type="ORF">ONB1V03_LOCUS21663</name>
</gene>
<reference evidence="1" key="1">
    <citation type="submission" date="2020-11" db="EMBL/GenBank/DDBJ databases">
        <authorList>
            <person name="Tran Van P."/>
        </authorList>
    </citation>
    <scope>NUCLEOTIDE SEQUENCE</scope>
</reference>
<dbReference type="OrthoDB" id="642895at2759"/>
<accession>A0A7R9MRI2</accession>
<keyword evidence="2" id="KW-1185">Reference proteome</keyword>
<name>A0A7R9MRI2_9ACAR</name>
<dbReference type="Proteomes" id="UP000728032">
    <property type="component" value="Unassembled WGS sequence"/>
</dbReference>
<sequence length="178" mass="20292">MDSTDNGLQEWLLKEDNESITDDVEDMPQMFGGEVGADVSADTRATVEKMTAVWLQMGLNTTEMVDRMKEMREIHATANRNALKTESSTLQRLIEYNERKLQEINGILVDLTLPSFTAPTFVSLKQTGRILVYKHNELEALKRERLNQLTQLKSKRDRLLKMMAAKAKEFNTATNIPS</sequence>
<feature type="non-terminal residue" evidence="1">
    <location>
        <position position="178"/>
    </location>
</feature>
<dbReference type="AlphaFoldDB" id="A0A7R9MRI2"/>
<evidence type="ECO:0000313" key="1">
    <source>
        <dbReference type="EMBL" id="CAD7665105.1"/>
    </source>
</evidence>
<evidence type="ECO:0000313" key="2">
    <source>
        <dbReference type="Proteomes" id="UP000728032"/>
    </source>
</evidence>
<dbReference type="EMBL" id="OC958227">
    <property type="protein sequence ID" value="CAD7665105.1"/>
    <property type="molecule type" value="Genomic_DNA"/>
</dbReference>
<protein>
    <submittedName>
        <fullName evidence="1">Uncharacterized protein</fullName>
    </submittedName>
</protein>
<organism evidence="1">
    <name type="scientific">Oppiella nova</name>
    <dbReference type="NCBI Taxonomy" id="334625"/>
    <lineage>
        <taxon>Eukaryota</taxon>
        <taxon>Metazoa</taxon>
        <taxon>Ecdysozoa</taxon>
        <taxon>Arthropoda</taxon>
        <taxon>Chelicerata</taxon>
        <taxon>Arachnida</taxon>
        <taxon>Acari</taxon>
        <taxon>Acariformes</taxon>
        <taxon>Sarcoptiformes</taxon>
        <taxon>Oribatida</taxon>
        <taxon>Brachypylina</taxon>
        <taxon>Oppioidea</taxon>
        <taxon>Oppiidae</taxon>
        <taxon>Oppiella</taxon>
    </lineage>
</organism>
<dbReference type="EMBL" id="CAJPVJ010043402">
    <property type="protein sequence ID" value="CAG2182242.1"/>
    <property type="molecule type" value="Genomic_DNA"/>
</dbReference>